<comment type="caution">
    <text evidence="9">The sequence shown here is derived from an EMBL/GenBank/DDBJ whole genome shotgun (WGS) entry which is preliminary data.</text>
</comment>
<protein>
    <recommendedName>
        <fullName evidence="6">RNA polymerase sigma factor</fullName>
    </recommendedName>
</protein>
<dbReference type="InterPro" id="IPR014284">
    <property type="entry name" value="RNA_pol_sigma-70_dom"/>
</dbReference>
<dbReference type="CDD" id="cd06171">
    <property type="entry name" value="Sigma70_r4"/>
    <property type="match status" value="1"/>
</dbReference>
<comment type="similarity">
    <text evidence="1 6">Belongs to the sigma-70 factor family. ECF subfamily.</text>
</comment>
<dbReference type="SUPFAM" id="SSF88946">
    <property type="entry name" value="Sigma2 domain of RNA polymerase sigma factors"/>
    <property type="match status" value="1"/>
</dbReference>
<proteinExistence type="inferred from homology"/>
<organism evidence="9 10">
    <name type="scientific">Herbiconiux oxytropis</name>
    <dbReference type="NCBI Taxonomy" id="2970915"/>
    <lineage>
        <taxon>Bacteria</taxon>
        <taxon>Bacillati</taxon>
        <taxon>Actinomycetota</taxon>
        <taxon>Actinomycetes</taxon>
        <taxon>Micrococcales</taxon>
        <taxon>Microbacteriaceae</taxon>
        <taxon>Herbiconiux</taxon>
    </lineage>
</organism>
<evidence type="ECO:0000256" key="1">
    <source>
        <dbReference type="ARBA" id="ARBA00010641"/>
    </source>
</evidence>
<dbReference type="PANTHER" id="PTHR43133">
    <property type="entry name" value="RNA POLYMERASE ECF-TYPE SIGMA FACTO"/>
    <property type="match status" value="1"/>
</dbReference>
<evidence type="ECO:0000256" key="4">
    <source>
        <dbReference type="ARBA" id="ARBA00023125"/>
    </source>
</evidence>
<evidence type="ECO:0000256" key="5">
    <source>
        <dbReference type="ARBA" id="ARBA00023163"/>
    </source>
</evidence>
<keyword evidence="2 6" id="KW-0805">Transcription regulation</keyword>
<dbReference type="InterPro" id="IPR013325">
    <property type="entry name" value="RNA_pol_sigma_r2"/>
</dbReference>
<dbReference type="AlphaFoldDB" id="A0AA41XF14"/>
<evidence type="ECO:0000256" key="2">
    <source>
        <dbReference type="ARBA" id="ARBA00023015"/>
    </source>
</evidence>
<keyword evidence="3 6" id="KW-0731">Sigma factor</keyword>
<dbReference type="InterPro" id="IPR013249">
    <property type="entry name" value="RNA_pol_sigma70_r4_t2"/>
</dbReference>
<dbReference type="InterPro" id="IPR013324">
    <property type="entry name" value="RNA_pol_sigma_r3/r4-like"/>
</dbReference>
<feature type="domain" description="RNA polymerase sigma-70 region 2" evidence="7">
    <location>
        <begin position="32"/>
        <end position="96"/>
    </location>
</feature>
<feature type="domain" description="RNA polymerase sigma factor 70 region 4 type 2" evidence="8">
    <location>
        <begin position="129"/>
        <end position="176"/>
    </location>
</feature>
<evidence type="ECO:0000259" key="8">
    <source>
        <dbReference type="Pfam" id="PF08281"/>
    </source>
</evidence>
<dbReference type="Proteomes" id="UP001165587">
    <property type="component" value="Unassembled WGS sequence"/>
</dbReference>
<dbReference type="InterPro" id="IPR000838">
    <property type="entry name" value="RNA_pol_sigma70_ECF_CS"/>
</dbReference>
<dbReference type="Pfam" id="PF04542">
    <property type="entry name" value="Sigma70_r2"/>
    <property type="match status" value="1"/>
</dbReference>
<evidence type="ECO:0000259" key="7">
    <source>
        <dbReference type="Pfam" id="PF04542"/>
    </source>
</evidence>
<dbReference type="Gene3D" id="1.10.10.10">
    <property type="entry name" value="Winged helix-like DNA-binding domain superfamily/Winged helix DNA-binding domain"/>
    <property type="match status" value="1"/>
</dbReference>
<keyword evidence="5 6" id="KW-0804">Transcription</keyword>
<evidence type="ECO:0000313" key="10">
    <source>
        <dbReference type="Proteomes" id="UP001165587"/>
    </source>
</evidence>
<dbReference type="PANTHER" id="PTHR43133:SF8">
    <property type="entry name" value="RNA POLYMERASE SIGMA FACTOR HI_1459-RELATED"/>
    <property type="match status" value="1"/>
</dbReference>
<dbReference type="InterPro" id="IPR036388">
    <property type="entry name" value="WH-like_DNA-bd_sf"/>
</dbReference>
<dbReference type="Gene3D" id="1.10.1740.10">
    <property type="match status" value="1"/>
</dbReference>
<dbReference type="InterPro" id="IPR039425">
    <property type="entry name" value="RNA_pol_sigma-70-like"/>
</dbReference>
<dbReference type="PROSITE" id="PS01063">
    <property type="entry name" value="SIGMA70_ECF"/>
    <property type="match status" value="1"/>
</dbReference>
<dbReference type="SUPFAM" id="SSF88659">
    <property type="entry name" value="Sigma3 and sigma4 domains of RNA polymerase sigma factors"/>
    <property type="match status" value="1"/>
</dbReference>
<name>A0AA41XF14_9MICO</name>
<sequence>MDLHGPLRDASDTILASRAIDGDLVAFEVIAHRHGPLMRVLAANLLGSELESDDVVQEAFISAWRHLGELNDPARIRSWLMRIVSNRALDRIRARRHHDDIDAADRASTGPSTEALVEHRMQLDAVWIALGRLPADQRRCWLLRETAGYSYAEIGETLDIPVSTVRGLLARARATLLLEMEAWR</sequence>
<dbReference type="GO" id="GO:0006352">
    <property type="term" value="P:DNA-templated transcription initiation"/>
    <property type="evidence" value="ECO:0007669"/>
    <property type="project" value="InterPro"/>
</dbReference>
<dbReference type="GO" id="GO:0006950">
    <property type="term" value="P:response to stress"/>
    <property type="evidence" value="ECO:0007669"/>
    <property type="project" value="UniProtKB-ARBA"/>
</dbReference>
<evidence type="ECO:0000256" key="6">
    <source>
        <dbReference type="RuleBase" id="RU000716"/>
    </source>
</evidence>
<keyword evidence="4 6" id="KW-0238">DNA-binding</keyword>
<keyword evidence="10" id="KW-1185">Reference proteome</keyword>
<dbReference type="EMBL" id="JANLCK010000002">
    <property type="protein sequence ID" value="MCS5725025.1"/>
    <property type="molecule type" value="Genomic_DNA"/>
</dbReference>
<dbReference type="GO" id="GO:0003677">
    <property type="term" value="F:DNA binding"/>
    <property type="evidence" value="ECO:0007669"/>
    <property type="project" value="UniProtKB-KW"/>
</dbReference>
<dbReference type="GO" id="GO:0016987">
    <property type="term" value="F:sigma factor activity"/>
    <property type="evidence" value="ECO:0007669"/>
    <property type="project" value="UniProtKB-KW"/>
</dbReference>
<dbReference type="Pfam" id="PF08281">
    <property type="entry name" value="Sigma70_r4_2"/>
    <property type="match status" value="1"/>
</dbReference>
<accession>A0AA41XF14</accession>
<evidence type="ECO:0000313" key="9">
    <source>
        <dbReference type="EMBL" id="MCS5725025.1"/>
    </source>
</evidence>
<gene>
    <name evidence="9" type="ORF">N1028_03860</name>
</gene>
<dbReference type="InterPro" id="IPR007627">
    <property type="entry name" value="RNA_pol_sigma70_r2"/>
</dbReference>
<dbReference type="NCBIfam" id="TIGR02937">
    <property type="entry name" value="sigma70-ECF"/>
    <property type="match status" value="1"/>
</dbReference>
<evidence type="ECO:0000256" key="3">
    <source>
        <dbReference type="ARBA" id="ARBA00023082"/>
    </source>
</evidence>
<reference evidence="9" key="1">
    <citation type="submission" date="2022-08" db="EMBL/GenBank/DDBJ databases">
        <authorList>
            <person name="Deng Y."/>
            <person name="Han X.-F."/>
            <person name="Zhang Y.-Q."/>
        </authorList>
    </citation>
    <scope>NUCLEOTIDE SEQUENCE</scope>
    <source>
        <strain evidence="9">CPCC 203407</strain>
    </source>
</reference>